<name>A0A914CDP7_9BILA</name>
<feature type="transmembrane region" description="Helical" evidence="1">
    <location>
        <begin position="75"/>
        <end position="96"/>
    </location>
</feature>
<feature type="transmembrane region" description="Helical" evidence="1">
    <location>
        <begin position="233"/>
        <end position="253"/>
    </location>
</feature>
<organism evidence="2 3">
    <name type="scientific">Acrobeloides nanus</name>
    <dbReference type="NCBI Taxonomy" id="290746"/>
    <lineage>
        <taxon>Eukaryota</taxon>
        <taxon>Metazoa</taxon>
        <taxon>Ecdysozoa</taxon>
        <taxon>Nematoda</taxon>
        <taxon>Chromadorea</taxon>
        <taxon>Rhabditida</taxon>
        <taxon>Tylenchina</taxon>
        <taxon>Cephalobomorpha</taxon>
        <taxon>Cephaloboidea</taxon>
        <taxon>Cephalobidae</taxon>
        <taxon>Acrobeloides</taxon>
    </lineage>
</organism>
<feature type="transmembrane region" description="Helical" evidence="1">
    <location>
        <begin position="273"/>
        <end position="293"/>
    </location>
</feature>
<keyword evidence="2" id="KW-1185">Reference proteome</keyword>
<proteinExistence type="predicted"/>
<dbReference type="AlphaFoldDB" id="A0A914CDP7"/>
<protein>
    <submittedName>
        <fullName evidence="3">G protein-coupled receptor</fullName>
    </submittedName>
</protein>
<evidence type="ECO:0000313" key="2">
    <source>
        <dbReference type="Proteomes" id="UP000887540"/>
    </source>
</evidence>
<dbReference type="Proteomes" id="UP000887540">
    <property type="component" value="Unplaced"/>
</dbReference>
<keyword evidence="1" id="KW-0812">Transmembrane</keyword>
<evidence type="ECO:0000313" key="3">
    <source>
        <dbReference type="WBParaSite" id="ACRNAN_Path_837.g3215.t1"/>
    </source>
</evidence>
<sequence>MSSSITVTDEDKWLEKMKLSLNDTDFLFTARQDPDEAFKMWIAMLVITSAIMGLMTNFFVLLLSMFHIKGDYRHYIANLALVDILCALLFAFMGYINLNGRYARKYIDRRVMTYSAFAFYGSFGVMICALVPVSLSRVVAASKPKSYDKIFAGRRSIIACFISDMMPIALLAVICVARHDIAKWLFFVYAFLTFAAYLVTFVSNSLVFRIVANHIRVVQSLHDRTRLLETRQVAIATLAQAIVPLVCQVPAFLTLSSSLLLIQPIMDGKIIVITQLWLAASPLFDALITMFVIKQYRIKTVTFWTKIFHSKCLAKNGYIPTSTSPEMWEEKL</sequence>
<feature type="transmembrane region" description="Helical" evidence="1">
    <location>
        <begin position="116"/>
        <end position="135"/>
    </location>
</feature>
<feature type="transmembrane region" description="Helical" evidence="1">
    <location>
        <begin position="41"/>
        <end position="63"/>
    </location>
</feature>
<reference evidence="3" key="1">
    <citation type="submission" date="2022-11" db="UniProtKB">
        <authorList>
            <consortium name="WormBaseParasite"/>
        </authorList>
    </citation>
    <scope>IDENTIFICATION</scope>
</reference>
<dbReference type="WBParaSite" id="ACRNAN_Path_837.g3215.t1">
    <property type="protein sequence ID" value="ACRNAN_Path_837.g3215.t1"/>
    <property type="gene ID" value="ACRNAN_Path_837.g3215"/>
</dbReference>
<keyword evidence="1" id="KW-1133">Transmembrane helix</keyword>
<feature type="transmembrane region" description="Helical" evidence="1">
    <location>
        <begin position="156"/>
        <end position="179"/>
    </location>
</feature>
<keyword evidence="1" id="KW-0472">Membrane</keyword>
<evidence type="ECO:0000256" key="1">
    <source>
        <dbReference type="SAM" id="Phobius"/>
    </source>
</evidence>
<feature type="transmembrane region" description="Helical" evidence="1">
    <location>
        <begin position="185"/>
        <end position="212"/>
    </location>
</feature>
<accession>A0A914CDP7</accession>
<dbReference type="SUPFAM" id="SSF81321">
    <property type="entry name" value="Family A G protein-coupled receptor-like"/>
    <property type="match status" value="1"/>
</dbReference>
<dbReference type="Gene3D" id="1.20.1070.10">
    <property type="entry name" value="Rhodopsin 7-helix transmembrane proteins"/>
    <property type="match status" value="1"/>
</dbReference>